<evidence type="ECO:0000313" key="4">
    <source>
        <dbReference type="Proteomes" id="UP001388673"/>
    </source>
</evidence>
<feature type="transmembrane region" description="Helical" evidence="2">
    <location>
        <begin position="122"/>
        <end position="142"/>
    </location>
</feature>
<feature type="transmembrane region" description="Helical" evidence="2">
    <location>
        <begin position="48"/>
        <end position="69"/>
    </location>
</feature>
<dbReference type="RefSeq" id="XP_066805839.1">
    <property type="nucleotide sequence ID" value="XM_066943297.1"/>
</dbReference>
<keyword evidence="2" id="KW-0812">Transmembrane</keyword>
<evidence type="ECO:0000256" key="1">
    <source>
        <dbReference type="SAM" id="MobiDB-lite"/>
    </source>
</evidence>
<evidence type="ECO:0000313" key="3">
    <source>
        <dbReference type="EMBL" id="KAK8869593.1"/>
    </source>
</evidence>
<dbReference type="InterPro" id="IPR033579">
    <property type="entry name" value="TMEM128"/>
</dbReference>
<dbReference type="EMBL" id="JBCAWK010000001">
    <property type="protein sequence ID" value="KAK8869593.1"/>
    <property type="molecule type" value="Genomic_DNA"/>
</dbReference>
<keyword evidence="2" id="KW-1133">Transmembrane helix</keyword>
<organism evidence="3 4">
    <name type="scientific">Kwoniella newhampshirensis</name>
    <dbReference type="NCBI Taxonomy" id="1651941"/>
    <lineage>
        <taxon>Eukaryota</taxon>
        <taxon>Fungi</taxon>
        <taxon>Dikarya</taxon>
        <taxon>Basidiomycota</taxon>
        <taxon>Agaricomycotina</taxon>
        <taxon>Tremellomycetes</taxon>
        <taxon>Tremellales</taxon>
        <taxon>Cryptococcaceae</taxon>
        <taxon>Kwoniella</taxon>
    </lineage>
</organism>
<dbReference type="KEGG" id="kne:92177420"/>
<protein>
    <submittedName>
        <fullName evidence="3">Uncharacterized protein</fullName>
    </submittedName>
</protein>
<dbReference type="AlphaFoldDB" id="A0AAW0Z5Y8"/>
<feature type="region of interest" description="Disordered" evidence="1">
    <location>
        <begin position="1"/>
        <end position="21"/>
    </location>
</feature>
<evidence type="ECO:0000256" key="2">
    <source>
        <dbReference type="SAM" id="Phobius"/>
    </source>
</evidence>
<keyword evidence="2" id="KW-0472">Membrane</keyword>
<keyword evidence="4" id="KW-1185">Reference proteome</keyword>
<accession>A0AAW0Z5Y8</accession>
<dbReference type="GeneID" id="92177420"/>
<proteinExistence type="predicted"/>
<name>A0AAW0Z5Y8_9TREE</name>
<reference evidence="3 4" key="1">
    <citation type="journal article" date="2024" name="bioRxiv">
        <title>Comparative genomics of Cryptococcus and Kwoniella reveals pathogenesis evolution and contrasting karyotype dynamics via intercentromeric recombination or chromosome fusion.</title>
        <authorList>
            <person name="Coelho M.A."/>
            <person name="David-Palma M."/>
            <person name="Shea T."/>
            <person name="Bowers K."/>
            <person name="McGinley-Smith S."/>
            <person name="Mohammad A.W."/>
            <person name="Gnirke A."/>
            <person name="Yurkov A.M."/>
            <person name="Nowrousian M."/>
            <person name="Sun S."/>
            <person name="Cuomo C.A."/>
            <person name="Heitman J."/>
        </authorList>
    </citation>
    <scope>NUCLEOTIDE SEQUENCE [LARGE SCALE GENOMIC DNA]</scope>
    <source>
        <strain evidence="3 4">CBS 13917</strain>
    </source>
</reference>
<feature type="transmembrane region" description="Helical" evidence="2">
    <location>
        <begin position="81"/>
        <end position="102"/>
    </location>
</feature>
<sequence length="211" mass="22439">MSNAGPSSSSSSSPRRPSLPSQSSEAVIASIDSPPTKVTSAIIKHGKYIALGGVGCWWVGLLGAVRKVLDGERGWVRRVLVLGLGLHVTTITIFLYLVLFLPWLRGYIPNYLNWQKSARLRIIVPLLTTTILLGWTCLVVSLSQAGKRTMFESAIDAVKGLGNASLEQMEGAEGLGVFKAMAGATALYTLTLGVLGLIPAPAKAPVRVKDN</sequence>
<gene>
    <name evidence="3" type="ORF">IAR55_000160</name>
</gene>
<dbReference type="Proteomes" id="UP001388673">
    <property type="component" value="Unassembled WGS sequence"/>
</dbReference>
<comment type="caution">
    <text evidence="3">The sequence shown here is derived from an EMBL/GenBank/DDBJ whole genome shotgun (WGS) entry which is preliminary data.</text>
</comment>
<dbReference type="Pfam" id="PF20479">
    <property type="entry name" value="TMEM128"/>
    <property type="match status" value="1"/>
</dbReference>